<keyword evidence="1" id="KW-1133">Transmembrane helix</keyword>
<keyword evidence="1" id="KW-0472">Membrane</keyword>
<feature type="transmembrane region" description="Helical" evidence="1">
    <location>
        <begin position="86"/>
        <end position="108"/>
    </location>
</feature>
<feature type="transmembrane region" description="Helical" evidence="1">
    <location>
        <begin position="114"/>
        <end position="134"/>
    </location>
</feature>
<evidence type="ECO:0000313" key="2">
    <source>
        <dbReference type="EMBL" id="AWN21192.1"/>
    </source>
</evidence>
<dbReference type="Proteomes" id="UP000245369">
    <property type="component" value="Chromosome"/>
</dbReference>
<proteinExistence type="predicted"/>
<organism evidence="2 3">
    <name type="scientific">Streptococcus sobrinus</name>
    <dbReference type="NCBI Taxonomy" id="1310"/>
    <lineage>
        <taxon>Bacteria</taxon>
        <taxon>Bacillati</taxon>
        <taxon>Bacillota</taxon>
        <taxon>Bacilli</taxon>
        <taxon>Lactobacillales</taxon>
        <taxon>Streptococcaceae</taxon>
        <taxon>Streptococcus</taxon>
    </lineage>
</organism>
<keyword evidence="1" id="KW-0812">Transmembrane</keyword>
<dbReference type="Gene3D" id="1.10.1760.20">
    <property type="match status" value="1"/>
</dbReference>
<dbReference type="NCBIfam" id="TIGR02357">
    <property type="entry name" value="ECF_ThiT_YuaJ"/>
    <property type="match status" value="1"/>
</dbReference>
<reference evidence="2 3" key="1">
    <citation type="submission" date="2018-05" db="EMBL/GenBank/DDBJ databases">
        <title>Complete genome sequences of Streptococcus sobrinus.</title>
        <authorList>
            <person name="Sales M."/>
            <person name="Jensen P.A."/>
        </authorList>
    </citation>
    <scope>NUCLEOTIDE SEQUENCE [LARGE SCALE GENOMIC DNA]</scope>
    <source>
        <strain evidence="2 3">SL1</strain>
    </source>
</reference>
<evidence type="ECO:0000256" key="1">
    <source>
        <dbReference type="SAM" id="Phobius"/>
    </source>
</evidence>
<feature type="transmembrane region" description="Helical" evidence="1">
    <location>
        <begin position="44"/>
        <end position="65"/>
    </location>
</feature>
<protein>
    <submittedName>
        <fullName evidence="2">Energy-coupled thiamine transporter ThiT</fullName>
    </submittedName>
</protein>
<dbReference type="EMBL" id="CP029490">
    <property type="protein sequence ID" value="AWN21192.1"/>
    <property type="molecule type" value="Genomic_DNA"/>
</dbReference>
<feature type="transmembrane region" description="Helical" evidence="1">
    <location>
        <begin position="146"/>
        <end position="173"/>
    </location>
</feature>
<dbReference type="InterPro" id="IPR012651">
    <property type="entry name" value="Thia_Transptr_ThiT"/>
</dbReference>
<accession>A0ABM6W684</accession>
<dbReference type="Pfam" id="PF09515">
    <property type="entry name" value="Thia_YuaJ"/>
    <property type="match status" value="1"/>
</dbReference>
<feature type="transmembrane region" description="Helical" evidence="1">
    <location>
        <begin position="193"/>
        <end position="213"/>
    </location>
</feature>
<keyword evidence="3" id="KW-1185">Reference proteome</keyword>
<name>A0ABM6W684_9STRE</name>
<evidence type="ECO:0000313" key="3">
    <source>
        <dbReference type="Proteomes" id="UP000245369"/>
    </source>
</evidence>
<sequence>MRELTFLVPVLIVANQLTFAQSNWVRKDFFMQRSHVADLAEIAIFAGLAMVLDIFTQPLAIGPWISLSFKMTPIFLLAFRRGAKPAIMAGFIWGILQVALGQAAGGWLNLWQGFLEYFIAFSLIGFAGLIKPWLNQSLKKNQTVKSLSLMVVGVLIGSLARYCIHFIAGILFWGSYAPKGQSALLYSSIINGSSFLGETLACIVALLLLFPFIKKFLILD</sequence>
<gene>
    <name evidence="2" type="primary">thiT</name>
    <name evidence="2" type="ORF">DK182_07460</name>
</gene>